<dbReference type="FunCoup" id="A0C428">
    <property type="interactions" value="187"/>
</dbReference>
<evidence type="ECO:0000256" key="11">
    <source>
        <dbReference type="SAM" id="Phobius"/>
    </source>
</evidence>
<dbReference type="OMA" id="SKCVYAG"/>
<evidence type="ECO:0000256" key="1">
    <source>
        <dbReference type="ARBA" id="ARBA00004477"/>
    </source>
</evidence>
<dbReference type="InterPro" id="IPR019164">
    <property type="entry name" value="TMEM147"/>
</dbReference>
<dbReference type="eggNOG" id="KOG3236">
    <property type="taxonomic scope" value="Eukaryota"/>
</dbReference>
<dbReference type="KEGG" id="ptm:GSPATT00035025001"/>
<evidence type="ECO:0000256" key="9">
    <source>
        <dbReference type="ARBA" id="ARBA00034846"/>
    </source>
</evidence>
<evidence type="ECO:0000256" key="5">
    <source>
        <dbReference type="ARBA" id="ARBA00022824"/>
    </source>
</evidence>
<comment type="similarity">
    <text evidence="8">Belongs to the TMEM147 family.</text>
</comment>
<keyword evidence="5" id="KW-0256">Endoplasmic reticulum</keyword>
<accession>A0C428</accession>
<evidence type="ECO:0000256" key="6">
    <source>
        <dbReference type="ARBA" id="ARBA00022989"/>
    </source>
</evidence>
<dbReference type="RefSeq" id="XP_001432942.1">
    <property type="nucleotide sequence ID" value="XM_001432905.1"/>
</dbReference>
<keyword evidence="4 11" id="KW-0812">Transmembrane</keyword>
<keyword evidence="13" id="KW-1185">Reference proteome</keyword>
<dbReference type="EMBL" id="CT868039">
    <property type="protein sequence ID" value="CAK65545.1"/>
    <property type="molecule type" value="Genomic_DNA"/>
</dbReference>
<evidence type="ECO:0000256" key="2">
    <source>
        <dbReference type="ARBA" id="ARBA00004651"/>
    </source>
</evidence>
<evidence type="ECO:0000256" key="3">
    <source>
        <dbReference type="ARBA" id="ARBA00022475"/>
    </source>
</evidence>
<evidence type="ECO:0000313" key="13">
    <source>
        <dbReference type="Proteomes" id="UP000000600"/>
    </source>
</evidence>
<dbReference type="GO" id="GO:0005886">
    <property type="term" value="C:plasma membrane"/>
    <property type="evidence" value="ECO:0007669"/>
    <property type="project" value="UniProtKB-SubCell"/>
</dbReference>
<comment type="subcellular location">
    <subcellularLocation>
        <location evidence="2">Cell membrane</location>
        <topology evidence="2">Multi-pass membrane protein</topology>
    </subcellularLocation>
    <subcellularLocation>
        <location evidence="1">Endoplasmic reticulum membrane</location>
        <topology evidence="1">Multi-pass membrane protein</topology>
    </subcellularLocation>
</comment>
<dbReference type="InParanoid" id="A0C428"/>
<proteinExistence type="inferred from homology"/>
<dbReference type="AlphaFoldDB" id="A0C428"/>
<dbReference type="OrthoDB" id="9993532at2759"/>
<feature type="transmembrane region" description="Helical" evidence="11">
    <location>
        <begin position="63"/>
        <end position="86"/>
    </location>
</feature>
<sequence>MLTRLTRFVLNLQSQQFSNLQIKQLLHLMAFSHLINCLLLAFGPFFVVYKARSLAEQGAYKTVLISILGCLLTQFCKLFLLASLSVITEQLIHIKLLFDLIDCYGIILVAKQKTNIDDKISRVFAIAIGWALMDCVMKHLFTFIPNATTDEFTWTFILRGFTANLEFFETLFLVGLLQSKNKISYALILLKVLVLPNFQDIITRGGLSSAYMLVSRFVI</sequence>
<evidence type="ECO:0000256" key="7">
    <source>
        <dbReference type="ARBA" id="ARBA00023136"/>
    </source>
</evidence>
<dbReference type="GeneID" id="5018727"/>
<dbReference type="PANTHER" id="PTHR12869">
    <property type="entry name" value="SMALL SEVEN TRANSMEMBRANE DOMAIN-CONTAINING PROTEIN"/>
    <property type="match status" value="1"/>
</dbReference>
<reference evidence="12 13" key="1">
    <citation type="journal article" date="2006" name="Nature">
        <title>Global trends of whole-genome duplications revealed by the ciliate Paramecium tetraurelia.</title>
        <authorList>
            <consortium name="Genoscope"/>
            <person name="Aury J.-M."/>
            <person name="Jaillon O."/>
            <person name="Duret L."/>
            <person name="Noel B."/>
            <person name="Jubin C."/>
            <person name="Porcel B.M."/>
            <person name="Segurens B."/>
            <person name="Daubin V."/>
            <person name="Anthouard V."/>
            <person name="Aiach N."/>
            <person name="Arnaiz O."/>
            <person name="Billaut A."/>
            <person name="Beisson J."/>
            <person name="Blanc I."/>
            <person name="Bouhouche K."/>
            <person name="Camara F."/>
            <person name="Duharcourt S."/>
            <person name="Guigo R."/>
            <person name="Gogendeau D."/>
            <person name="Katinka M."/>
            <person name="Keller A.-M."/>
            <person name="Kissmehl R."/>
            <person name="Klotz C."/>
            <person name="Koll F."/>
            <person name="Le Moue A."/>
            <person name="Lepere C."/>
            <person name="Malinsky S."/>
            <person name="Nowacki M."/>
            <person name="Nowak J.K."/>
            <person name="Plattner H."/>
            <person name="Poulain J."/>
            <person name="Ruiz F."/>
            <person name="Serrano V."/>
            <person name="Zagulski M."/>
            <person name="Dessen P."/>
            <person name="Betermier M."/>
            <person name="Weissenbach J."/>
            <person name="Scarpelli C."/>
            <person name="Schachter V."/>
            <person name="Sperling L."/>
            <person name="Meyer E."/>
            <person name="Cohen J."/>
            <person name="Wincker P."/>
        </authorList>
    </citation>
    <scope>NUCLEOTIDE SEQUENCE [LARGE SCALE GENOMIC DNA]</scope>
    <source>
        <strain evidence="12 13">Stock d4-2</strain>
    </source>
</reference>
<keyword evidence="7 11" id="KW-0472">Membrane</keyword>
<feature type="transmembrane region" description="Helical" evidence="11">
    <location>
        <begin position="25"/>
        <end position="51"/>
    </location>
</feature>
<evidence type="ECO:0000256" key="10">
    <source>
        <dbReference type="ARBA" id="ARBA00034899"/>
    </source>
</evidence>
<keyword evidence="6 11" id="KW-1133">Transmembrane helix</keyword>
<protein>
    <recommendedName>
        <fullName evidence="9">BOS complex subunit TMEM147</fullName>
    </recommendedName>
    <alternativeName>
        <fullName evidence="10">Transmembrane protein 147</fullName>
    </alternativeName>
</protein>
<organism evidence="12 13">
    <name type="scientific">Paramecium tetraurelia</name>
    <dbReference type="NCBI Taxonomy" id="5888"/>
    <lineage>
        <taxon>Eukaryota</taxon>
        <taxon>Sar</taxon>
        <taxon>Alveolata</taxon>
        <taxon>Ciliophora</taxon>
        <taxon>Intramacronucleata</taxon>
        <taxon>Oligohymenophorea</taxon>
        <taxon>Peniculida</taxon>
        <taxon>Parameciidae</taxon>
        <taxon>Paramecium</taxon>
    </lineage>
</organism>
<evidence type="ECO:0000256" key="8">
    <source>
        <dbReference type="ARBA" id="ARBA00034739"/>
    </source>
</evidence>
<feature type="transmembrane region" description="Helical" evidence="11">
    <location>
        <begin position="122"/>
        <end position="144"/>
    </location>
</feature>
<keyword evidence="3" id="KW-1003">Cell membrane</keyword>
<name>A0C428_PARTE</name>
<dbReference type="HOGENOM" id="CLU_1263675_0_0_1"/>
<dbReference type="STRING" id="5888.A0C428"/>
<evidence type="ECO:0000256" key="4">
    <source>
        <dbReference type="ARBA" id="ARBA00022692"/>
    </source>
</evidence>
<evidence type="ECO:0000313" key="12">
    <source>
        <dbReference type="EMBL" id="CAK65545.1"/>
    </source>
</evidence>
<dbReference type="Pfam" id="PF09767">
    <property type="entry name" value="DUF2053"/>
    <property type="match status" value="1"/>
</dbReference>
<gene>
    <name evidence="12" type="ORF">GSPATT00035025001</name>
</gene>
<dbReference type="Proteomes" id="UP000000600">
    <property type="component" value="Unassembled WGS sequence"/>
</dbReference>
<feature type="transmembrane region" description="Helical" evidence="11">
    <location>
        <begin position="156"/>
        <end position="177"/>
    </location>
</feature>
<dbReference type="GO" id="GO:0005789">
    <property type="term" value="C:endoplasmic reticulum membrane"/>
    <property type="evidence" value="ECO:0007669"/>
    <property type="project" value="UniProtKB-SubCell"/>
</dbReference>
<dbReference type="PANTHER" id="PTHR12869:SF0">
    <property type="entry name" value="BOS COMPLEX SUBUNIT TMEM147"/>
    <property type="match status" value="1"/>
</dbReference>